<dbReference type="InterPro" id="IPR051043">
    <property type="entry name" value="Sulfatase_Mod_Factor_Kinase"/>
</dbReference>
<dbReference type="AlphaFoldDB" id="A0A017TAT4"/>
<dbReference type="PANTHER" id="PTHR23150">
    <property type="entry name" value="SULFATASE MODIFYING FACTOR 1, 2"/>
    <property type="match status" value="1"/>
</dbReference>
<name>A0A017TAT4_9BACT</name>
<dbReference type="InterPro" id="IPR016187">
    <property type="entry name" value="CTDL_fold"/>
</dbReference>
<feature type="compositionally biased region" description="Pro residues" evidence="1">
    <location>
        <begin position="46"/>
        <end position="62"/>
    </location>
</feature>
<dbReference type="STRING" id="1192034.CAP_2394"/>
<dbReference type="EMBL" id="ASRX01000019">
    <property type="protein sequence ID" value="EYF05935.1"/>
    <property type="molecule type" value="Genomic_DNA"/>
</dbReference>
<dbReference type="RefSeq" id="WP_081864880.1">
    <property type="nucleotide sequence ID" value="NZ_ASRX01000019.1"/>
</dbReference>
<evidence type="ECO:0000256" key="1">
    <source>
        <dbReference type="SAM" id="MobiDB-lite"/>
    </source>
</evidence>
<dbReference type="eggNOG" id="COG1262">
    <property type="taxonomic scope" value="Bacteria"/>
</dbReference>
<sequence length="325" mass="35025">MSSCILAALPLACGGVPEHVPPSGALTPAPPPALMASTASTAALPQSPPLPAPPPAPALAPRPAPACPEDMVFVDTVTCPRVELRCLDSEYNQANHITICHAFAPGQVCLTEPRRQRFCIDRYEYPNREGAHPPVMVDWYDAAGACASRGKRLCWESEWVAACEGPEKLPFPYGLERDPAQCNIDNPWRQPNLDKIYAQDPAIQGPQLLRLDQSVPSGAKKGCVSGFGVHDLTGNVDEWVNAESPRGKAKWAGLKGGAWGHVRNACRPMTTSHPPEFTYYFISFRCCADAAPEPGAAQDPRLWTPPPPPDHPDPSGHLSPGWTPQ</sequence>
<gene>
    <name evidence="3" type="ORF">CAP_2394</name>
</gene>
<dbReference type="PANTHER" id="PTHR23150:SF19">
    <property type="entry name" value="FORMYLGLYCINE-GENERATING ENZYME"/>
    <property type="match status" value="1"/>
</dbReference>
<feature type="region of interest" description="Disordered" evidence="1">
    <location>
        <begin position="39"/>
        <end position="62"/>
    </location>
</feature>
<reference evidence="3 4" key="1">
    <citation type="submission" date="2013-05" db="EMBL/GenBank/DDBJ databases">
        <title>Genome assembly of Chondromyces apiculatus DSM 436.</title>
        <authorList>
            <person name="Sharma G."/>
            <person name="Khatri I."/>
            <person name="Kaur C."/>
            <person name="Mayilraj S."/>
            <person name="Subramanian S."/>
        </authorList>
    </citation>
    <scope>NUCLEOTIDE SEQUENCE [LARGE SCALE GENOMIC DNA]</scope>
    <source>
        <strain evidence="3 4">DSM 436</strain>
    </source>
</reference>
<dbReference type="InterPro" id="IPR005532">
    <property type="entry name" value="SUMF_dom"/>
</dbReference>
<dbReference type="OrthoDB" id="5496976at2"/>
<dbReference type="GO" id="GO:0120147">
    <property type="term" value="F:formylglycine-generating oxidase activity"/>
    <property type="evidence" value="ECO:0007669"/>
    <property type="project" value="TreeGrafter"/>
</dbReference>
<dbReference type="InterPro" id="IPR042095">
    <property type="entry name" value="SUMF_sf"/>
</dbReference>
<evidence type="ECO:0000259" key="2">
    <source>
        <dbReference type="Pfam" id="PF03781"/>
    </source>
</evidence>
<evidence type="ECO:0000313" key="3">
    <source>
        <dbReference type="EMBL" id="EYF05935.1"/>
    </source>
</evidence>
<comment type="caution">
    <text evidence="3">The sequence shown here is derived from an EMBL/GenBank/DDBJ whole genome shotgun (WGS) entry which is preliminary data.</text>
</comment>
<dbReference type="Gene3D" id="3.90.1580.10">
    <property type="entry name" value="paralog of FGE (formylglycine-generating enzyme)"/>
    <property type="match status" value="1"/>
</dbReference>
<feature type="compositionally biased region" description="Low complexity" evidence="1">
    <location>
        <begin position="315"/>
        <end position="325"/>
    </location>
</feature>
<accession>A0A017TAT4</accession>
<evidence type="ECO:0000313" key="4">
    <source>
        <dbReference type="Proteomes" id="UP000019678"/>
    </source>
</evidence>
<dbReference type="SUPFAM" id="SSF56436">
    <property type="entry name" value="C-type lectin-like"/>
    <property type="match status" value="1"/>
</dbReference>
<dbReference type="Pfam" id="PF03781">
    <property type="entry name" value="FGE-sulfatase"/>
    <property type="match status" value="1"/>
</dbReference>
<dbReference type="Proteomes" id="UP000019678">
    <property type="component" value="Unassembled WGS sequence"/>
</dbReference>
<keyword evidence="4" id="KW-1185">Reference proteome</keyword>
<feature type="domain" description="Sulfatase-modifying factor enzyme-like" evidence="2">
    <location>
        <begin position="125"/>
        <end position="286"/>
    </location>
</feature>
<organism evidence="3 4">
    <name type="scientific">Chondromyces apiculatus DSM 436</name>
    <dbReference type="NCBI Taxonomy" id="1192034"/>
    <lineage>
        <taxon>Bacteria</taxon>
        <taxon>Pseudomonadati</taxon>
        <taxon>Myxococcota</taxon>
        <taxon>Polyangia</taxon>
        <taxon>Polyangiales</taxon>
        <taxon>Polyangiaceae</taxon>
        <taxon>Chondromyces</taxon>
    </lineage>
</organism>
<proteinExistence type="predicted"/>
<protein>
    <submittedName>
        <fullName evidence="3">Sulfatase-modifying factor 2 (C-alpha-formyglycine-generating enzyme 2)</fullName>
    </submittedName>
</protein>
<feature type="region of interest" description="Disordered" evidence="1">
    <location>
        <begin position="293"/>
        <end position="325"/>
    </location>
</feature>